<dbReference type="AlphaFoldDB" id="A0A6U5ML35"/>
<evidence type="ECO:0000256" key="3">
    <source>
        <dbReference type="ARBA" id="ARBA00022729"/>
    </source>
</evidence>
<name>A0A6U5ML35_9EUKA</name>
<protein>
    <submittedName>
        <fullName evidence="7">Uncharacterized protein</fullName>
    </submittedName>
</protein>
<keyword evidence="5" id="KW-0521">NADP</keyword>
<dbReference type="InterPro" id="IPR036188">
    <property type="entry name" value="FAD/NAD-bd_sf"/>
</dbReference>
<accession>A0A6U5ML35</accession>
<sequence length="550" mass="60048">MLSQFGKTVVVLEQHEVVGGGAHQFAVNGKSKWRFDAGLHFTVPQHELLLQVACGAAKPPVPCSILGEADGTHDRIALGAFDEAEPKFAIAGDEQMKRSLCERFPRHAEQITNYLNLAQSVQLRFALWVASALLPMSFRLWLLRSPLMSLWRKWASVTTAEAMKALIPGDDEETKKLRAFMTGLWLDTGSPPTRMSFWMQTAVFGGFQKLGVGYPVGGPQEMALAMVEAIESRGGAVFVRTAVSSILMAGTKVAGVQLANGVTLKAARVVSGLGYRTTLKLLPQAATPSRPLATQQACGFVMANIALNGSADELGITNANLWLQPATPRNHYDVFGGIDAFMEAPLKVGVEGMPMGITFPSLKDASWEAKHPGTHCCQILVPISWAHFEKYYIEPSTCESSRHAPPHVGRANQAEYDAIKREWEAKLVSALNHHFPKTVSKLEFCDISTPLTIENYLRSGYGTAIGLDVTPARFVEPEEVEQLDMKYARLPGLWLAGQDALMCGQVCAAAGGMLCALRMLGPLRWLQFAVRAVRLLLPALLTPPKMMKHD</sequence>
<evidence type="ECO:0000256" key="6">
    <source>
        <dbReference type="ARBA" id="ARBA00023027"/>
    </source>
</evidence>
<evidence type="ECO:0000256" key="4">
    <source>
        <dbReference type="ARBA" id="ARBA00022827"/>
    </source>
</evidence>
<keyword evidence="4" id="KW-0274">FAD</keyword>
<dbReference type="EMBL" id="HBER01048972">
    <property type="protein sequence ID" value="CAD8549285.1"/>
    <property type="molecule type" value="Transcribed_RNA"/>
</dbReference>
<keyword evidence="3" id="KW-0732">Signal</keyword>
<dbReference type="EMBL" id="HBER01048973">
    <property type="protein sequence ID" value="CAD8549286.1"/>
    <property type="molecule type" value="Transcribed_RNA"/>
</dbReference>
<dbReference type="PANTHER" id="PTHR46091:SF3">
    <property type="entry name" value="AMINE OXIDASE DOMAIN-CONTAINING PROTEIN"/>
    <property type="match status" value="1"/>
</dbReference>
<dbReference type="PANTHER" id="PTHR46091">
    <property type="entry name" value="BLR7054 PROTEIN"/>
    <property type="match status" value="1"/>
</dbReference>
<evidence type="ECO:0000313" key="7">
    <source>
        <dbReference type="EMBL" id="CAD8549285.1"/>
    </source>
</evidence>
<keyword evidence="2" id="KW-0285">Flavoprotein</keyword>
<evidence type="ECO:0000256" key="2">
    <source>
        <dbReference type="ARBA" id="ARBA00022630"/>
    </source>
</evidence>
<proteinExistence type="inferred from homology"/>
<organism evidence="7">
    <name type="scientific">Calcidiscus leptoporus</name>
    <dbReference type="NCBI Taxonomy" id="127549"/>
    <lineage>
        <taxon>Eukaryota</taxon>
        <taxon>Haptista</taxon>
        <taxon>Haptophyta</taxon>
        <taxon>Prymnesiophyceae</taxon>
        <taxon>Coccolithales</taxon>
        <taxon>Calcidiscaceae</taxon>
        <taxon>Calcidiscus</taxon>
    </lineage>
</organism>
<reference evidence="7" key="1">
    <citation type="submission" date="2021-01" db="EMBL/GenBank/DDBJ databases">
        <authorList>
            <person name="Corre E."/>
            <person name="Pelletier E."/>
            <person name="Niang G."/>
            <person name="Scheremetjew M."/>
            <person name="Finn R."/>
            <person name="Kale V."/>
            <person name="Holt S."/>
            <person name="Cochrane G."/>
            <person name="Meng A."/>
            <person name="Brown T."/>
            <person name="Cohen L."/>
        </authorList>
    </citation>
    <scope>NUCLEOTIDE SEQUENCE</scope>
    <source>
        <strain evidence="7">RCC1130</strain>
    </source>
</reference>
<gene>
    <name evidence="7" type="ORF">CLEP1334_LOCUS24575</name>
    <name evidence="8" type="ORF">CLEP1334_LOCUS24576</name>
</gene>
<dbReference type="SUPFAM" id="SSF51905">
    <property type="entry name" value="FAD/NAD(P)-binding domain"/>
    <property type="match status" value="1"/>
</dbReference>
<evidence type="ECO:0000256" key="5">
    <source>
        <dbReference type="ARBA" id="ARBA00022857"/>
    </source>
</evidence>
<comment type="similarity">
    <text evidence="1">Belongs to the carotenoid/retinoid oxidoreductase family. CrtISO subfamily.</text>
</comment>
<dbReference type="InterPro" id="IPR052206">
    <property type="entry name" value="Retinol_saturase"/>
</dbReference>
<evidence type="ECO:0000256" key="1">
    <source>
        <dbReference type="ARBA" id="ARBA00005855"/>
    </source>
</evidence>
<evidence type="ECO:0000313" key="8">
    <source>
        <dbReference type="EMBL" id="CAD8549286.1"/>
    </source>
</evidence>
<keyword evidence="6" id="KW-0520">NAD</keyword>
<dbReference type="Gene3D" id="3.50.50.60">
    <property type="entry name" value="FAD/NAD(P)-binding domain"/>
    <property type="match status" value="1"/>
</dbReference>